<dbReference type="Proteomes" id="UP001362999">
    <property type="component" value="Unassembled WGS sequence"/>
</dbReference>
<organism evidence="2 3">
    <name type="scientific">Favolaschia claudopus</name>
    <dbReference type="NCBI Taxonomy" id="2862362"/>
    <lineage>
        <taxon>Eukaryota</taxon>
        <taxon>Fungi</taxon>
        <taxon>Dikarya</taxon>
        <taxon>Basidiomycota</taxon>
        <taxon>Agaricomycotina</taxon>
        <taxon>Agaricomycetes</taxon>
        <taxon>Agaricomycetidae</taxon>
        <taxon>Agaricales</taxon>
        <taxon>Marasmiineae</taxon>
        <taxon>Mycenaceae</taxon>
        <taxon>Favolaschia</taxon>
    </lineage>
</organism>
<keyword evidence="3" id="KW-1185">Reference proteome</keyword>
<comment type="caution">
    <text evidence="2">The sequence shown here is derived from an EMBL/GenBank/DDBJ whole genome shotgun (WGS) entry which is preliminary data.</text>
</comment>
<feature type="non-terminal residue" evidence="2">
    <location>
        <position position="326"/>
    </location>
</feature>
<sequence>MNLLPPFSLDAHFPSASSSNLELAQNSSDPHWQQSVLHVCHTMESDSSPLDNMQFTATFSSDPLEESFPPDVPITEIEIVAPTTMAGVKLPPTEPRVLSANPDREIISVNDAPVGPDIHDVSRAKIVIRPRCKEYVEKQKQKPASIRTLACFSTSPSKNNVDDDVEIKDDTVRPVAESSQSSSTKTTPSVPKTPKKAKVPPTGPRADRTPTATMRVNPQPLVPRVLATPRRRAVSTGRIEKLPRSRTPSPPRSINAPQLDLGSPLPSFATPDYELQACPCSMPADCQTCTLRRLVDEFCGVVSARKELVRRREIAAQAMADAMIPY</sequence>
<proteinExistence type="predicted"/>
<feature type="compositionally biased region" description="Low complexity" evidence="1">
    <location>
        <begin position="178"/>
        <end position="192"/>
    </location>
</feature>
<accession>A0AAW0A9U2</accession>
<name>A0AAW0A9U2_9AGAR</name>
<evidence type="ECO:0000313" key="3">
    <source>
        <dbReference type="Proteomes" id="UP001362999"/>
    </source>
</evidence>
<evidence type="ECO:0000256" key="1">
    <source>
        <dbReference type="SAM" id="MobiDB-lite"/>
    </source>
</evidence>
<dbReference type="AlphaFoldDB" id="A0AAW0A9U2"/>
<evidence type="ECO:0000313" key="2">
    <source>
        <dbReference type="EMBL" id="KAK7005901.1"/>
    </source>
</evidence>
<feature type="region of interest" description="Disordered" evidence="1">
    <location>
        <begin position="153"/>
        <end position="260"/>
    </location>
</feature>
<reference evidence="2 3" key="1">
    <citation type="journal article" date="2024" name="J Genomics">
        <title>Draft genome sequencing and assembly of Favolaschia claudopus CIRM-BRFM 2984 isolated from oak limbs.</title>
        <authorList>
            <person name="Navarro D."/>
            <person name="Drula E."/>
            <person name="Chaduli D."/>
            <person name="Cazenave R."/>
            <person name="Ahrendt S."/>
            <person name="Wang J."/>
            <person name="Lipzen A."/>
            <person name="Daum C."/>
            <person name="Barry K."/>
            <person name="Grigoriev I.V."/>
            <person name="Favel A."/>
            <person name="Rosso M.N."/>
            <person name="Martin F."/>
        </authorList>
    </citation>
    <scope>NUCLEOTIDE SEQUENCE [LARGE SCALE GENOMIC DNA]</scope>
    <source>
        <strain evidence="2 3">CIRM-BRFM 2984</strain>
    </source>
</reference>
<protein>
    <submittedName>
        <fullName evidence="2">Uncharacterized protein</fullName>
    </submittedName>
</protein>
<gene>
    <name evidence="2" type="ORF">R3P38DRAFT_3040281</name>
</gene>
<dbReference type="EMBL" id="JAWWNJ010000077">
    <property type="protein sequence ID" value="KAK7005901.1"/>
    <property type="molecule type" value="Genomic_DNA"/>
</dbReference>